<evidence type="ECO:0000313" key="6">
    <source>
        <dbReference type="EMBL" id="GAA0354849.1"/>
    </source>
</evidence>
<dbReference type="PANTHER" id="PTHR34382:SF7">
    <property type="entry name" value="PTS SYSTEM N,N'-DIACETYLCHITOBIOSE-SPECIFIC EIIA COMPONENT"/>
    <property type="match status" value="1"/>
</dbReference>
<dbReference type="CDD" id="cd00215">
    <property type="entry name" value="PTS_IIA_lac"/>
    <property type="match status" value="1"/>
</dbReference>
<gene>
    <name evidence="6" type="ORF">GCM10008932_04820</name>
</gene>
<keyword evidence="4" id="KW-0598">Phosphotransferase system</keyword>
<keyword evidence="7" id="KW-1185">Reference proteome</keyword>
<name>A0ABN0X4C1_9LACT</name>
<feature type="modified residue" description="Phosphohistidine; by HPr" evidence="5">
    <location>
        <position position="80"/>
    </location>
</feature>
<organism evidence="6 7">
    <name type="scientific">Alkalibacterium iburiense</name>
    <dbReference type="NCBI Taxonomy" id="290589"/>
    <lineage>
        <taxon>Bacteria</taxon>
        <taxon>Bacillati</taxon>
        <taxon>Bacillota</taxon>
        <taxon>Bacilli</taxon>
        <taxon>Lactobacillales</taxon>
        <taxon>Carnobacteriaceae</taxon>
        <taxon>Alkalibacterium</taxon>
    </lineage>
</organism>
<proteinExistence type="predicted"/>
<keyword evidence="3" id="KW-0808">Transferase</keyword>
<dbReference type="Gene3D" id="1.20.58.80">
    <property type="entry name" value="Phosphotransferase system, lactose/cellobiose-type IIA subunit"/>
    <property type="match status" value="1"/>
</dbReference>
<evidence type="ECO:0000256" key="1">
    <source>
        <dbReference type="ARBA" id="ARBA00022448"/>
    </source>
</evidence>
<evidence type="ECO:0000256" key="4">
    <source>
        <dbReference type="ARBA" id="ARBA00022683"/>
    </source>
</evidence>
<reference evidence="6 7" key="1">
    <citation type="journal article" date="2019" name="Int. J. Syst. Evol. Microbiol.">
        <title>The Global Catalogue of Microorganisms (GCM) 10K type strain sequencing project: providing services to taxonomists for standard genome sequencing and annotation.</title>
        <authorList>
            <consortium name="The Broad Institute Genomics Platform"/>
            <consortium name="The Broad Institute Genome Sequencing Center for Infectious Disease"/>
            <person name="Wu L."/>
            <person name="Ma J."/>
        </authorList>
    </citation>
    <scope>NUCLEOTIDE SEQUENCE [LARGE SCALE GENOMIC DNA]</scope>
    <source>
        <strain evidence="6 7">JCM 12662</strain>
    </source>
</reference>
<dbReference type="PANTHER" id="PTHR34382">
    <property type="entry name" value="PTS SYSTEM N,N'-DIACETYLCHITOBIOSE-SPECIFIC EIIA COMPONENT"/>
    <property type="match status" value="1"/>
</dbReference>
<dbReference type="EMBL" id="BAAACW010000027">
    <property type="protein sequence ID" value="GAA0354849.1"/>
    <property type="molecule type" value="Genomic_DNA"/>
</dbReference>
<evidence type="ECO:0000256" key="5">
    <source>
        <dbReference type="PROSITE-ProRule" id="PRU00418"/>
    </source>
</evidence>
<evidence type="ECO:0000313" key="7">
    <source>
        <dbReference type="Proteomes" id="UP001501166"/>
    </source>
</evidence>
<evidence type="ECO:0000256" key="3">
    <source>
        <dbReference type="ARBA" id="ARBA00022679"/>
    </source>
</evidence>
<comment type="caution">
    <text evidence="6">The sequence shown here is derived from an EMBL/GenBank/DDBJ whole genome shotgun (WGS) entry which is preliminary data.</text>
</comment>
<dbReference type="PIRSF" id="PIRSF000699">
    <property type="entry name" value="PTS_IILac_III"/>
    <property type="match status" value="1"/>
</dbReference>
<dbReference type="InterPro" id="IPR003188">
    <property type="entry name" value="PTS_IIA_lac/cel"/>
</dbReference>
<evidence type="ECO:0000256" key="2">
    <source>
        <dbReference type="ARBA" id="ARBA00022597"/>
    </source>
</evidence>
<dbReference type="SUPFAM" id="SSF46973">
    <property type="entry name" value="Enzyme IIa from lactose specific PTS, IIa-lac"/>
    <property type="match status" value="1"/>
</dbReference>
<dbReference type="Pfam" id="PF02255">
    <property type="entry name" value="PTS_IIA"/>
    <property type="match status" value="1"/>
</dbReference>
<protein>
    <submittedName>
        <fullName evidence="6">PTS lactose/cellobiose transporter subunit IIA</fullName>
    </submittedName>
</protein>
<sequence length="106" mass="11928">MSENNSQSMEIIMQLIMHGGDAKSSAMEAIQAAKKGDFSLAEDKLEHSQEAINEGHRVQTELLSKEAEGNEMDLNLLMVHAQDQLMSAMTYRDLAMEIIEIYNRID</sequence>
<keyword evidence="1" id="KW-0813">Transport</keyword>
<dbReference type="InterPro" id="IPR036542">
    <property type="entry name" value="PTS_IIA_lac/cel_sf"/>
</dbReference>
<dbReference type="PROSITE" id="PS51095">
    <property type="entry name" value="PTS_EIIA_TYPE_3"/>
    <property type="match status" value="1"/>
</dbReference>
<keyword evidence="2" id="KW-0762">Sugar transport</keyword>
<accession>A0ABN0X4C1</accession>
<dbReference type="RefSeq" id="WP_343753653.1">
    <property type="nucleotide sequence ID" value="NZ_BAAACW010000027.1"/>
</dbReference>
<dbReference type="Proteomes" id="UP001501166">
    <property type="component" value="Unassembled WGS sequence"/>
</dbReference>